<evidence type="ECO:0000259" key="8">
    <source>
        <dbReference type="Pfam" id="PF16589"/>
    </source>
</evidence>
<comment type="function">
    <text evidence="5">Involved in the regulation of telomere length, clustering and has a specific role in telomere position effect (TPE).</text>
</comment>
<dbReference type="InterPro" id="IPR001357">
    <property type="entry name" value="BRCT_dom"/>
</dbReference>
<keyword evidence="3 5" id="KW-0779">Telomere</keyword>
<feature type="non-terminal residue" evidence="9">
    <location>
        <position position="221"/>
    </location>
</feature>
<dbReference type="OrthoDB" id="435460at2759"/>
<dbReference type="Gene3D" id="3.40.50.10190">
    <property type="entry name" value="BRCT domain"/>
    <property type="match status" value="1"/>
</dbReference>
<gene>
    <name evidence="9" type="ORF">K452DRAFT_232519</name>
</gene>
<name>A0A6A6BAC1_9PEZI</name>
<keyword evidence="4 5" id="KW-0539">Nucleus</keyword>
<accession>A0A6A6BAC1</accession>
<dbReference type="GO" id="GO:0042162">
    <property type="term" value="F:telomeric DNA binding"/>
    <property type="evidence" value="ECO:0007669"/>
    <property type="project" value="TreeGrafter"/>
</dbReference>
<keyword evidence="2 5" id="KW-0158">Chromosome</keyword>
<evidence type="ECO:0000256" key="4">
    <source>
        <dbReference type="ARBA" id="ARBA00023242"/>
    </source>
</evidence>
<feature type="domain" description="BRCT" evidence="8">
    <location>
        <begin position="20"/>
        <end position="94"/>
    </location>
</feature>
<dbReference type="Gene3D" id="1.10.10.60">
    <property type="entry name" value="Homeodomain-like"/>
    <property type="match status" value="1"/>
</dbReference>
<dbReference type="AlphaFoldDB" id="A0A6A6BAC1"/>
<comment type="subcellular location">
    <subcellularLocation>
        <location evidence="5">Nucleus</location>
    </subcellularLocation>
    <subcellularLocation>
        <location evidence="5">Chromosome</location>
        <location evidence="5">Telomere</location>
    </subcellularLocation>
</comment>
<evidence type="ECO:0000256" key="5">
    <source>
        <dbReference type="RuleBase" id="RU367107"/>
    </source>
</evidence>
<evidence type="ECO:0000256" key="6">
    <source>
        <dbReference type="SAM" id="MobiDB-lite"/>
    </source>
</evidence>
<dbReference type="GO" id="GO:0010833">
    <property type="term" value="P:telomere maintenance via telomere lengthening"/>
    <property type="evidence" value="ECO:0007669"/>
    <property type="project" value="UniProtKB-UniRule"/>
</dbReference>
<dbReference type="InterPro" id="IPR039595">
    <property type="entry name" value="TE2IP/Rap1"/>
</dbReference>
<dbReference type="GO" id="GO:0031848">
    <property type="term" value="P:protection from non-homologous end joining at telomere"/>
    <property type="evidence" value="ECO:0007669"/>
    <property type="project" value="TreeGrafter"/>
</dbReference>
<dbReference type="PANTHER" id="PTHR16466">
    <property type="entry name" value="TELOMERE REPEAT-BINDING FACTOR 2-INTERACTING PROTEIN 1"/>
    <property type="match status" value="1"/>
</dbReference>
<dbReference type="InterPro" id="IPR009057">
    <property type="entry name" value="Homeodomain-like_sf"/>
</dbReference>
<dbReference type="GO" id="GO:0070187">
    <property type="term" value="C:shelterin complex"/>
    <property type="evidence" value="ECO:0007669"/>
    <property type="project" value="TreeGrafter"/>
</dbReference>
<dbReference type="EMBL" id="ML995493">
    <property type="protein sequence ID" value="KAF2139451.1"/>
    <property type="molecule type" value="Genomic_DNA"/>
</dbReference>
<protein>
    <recommendedName>
        <fullName evidence="5">DNA-binding protein RAP1</fullName>
    </recommendedName>
</protein>
<feature type="domain" description="TERF2-interacting telomeric protein 1 Myb" evidence="7">
    <location>
        <begin position="118"/>
        <end position="173"/>
    </location>
</feature>
<dbReference type="Pfam" id="PF08914">
    <property type="entry name" value="Myb_Rap1"/>
    <property type="match status" value="1"/>
</dbReference>
<dbReference type="SUPFAM" id="SSF46689">
    <property type="entry name" value="Homeodomain-like"/>
    <property type="match status" value="1"/>
</dbReference>
<evidence type="ECO:0000256" key="1">
    <source>
        <dbReference type="ARBA" id="ARBA00010467"/>
    </source>
</evidence>
<comment type="similarity">
    <text evidence="1 5">Belongs to the RAP1 family.</text>
</comment>
<dbReference type="Pfam" id="PF16589">
    <property type="entry name" value="BRCT_2"/>
    <property type="match status" value="1"/>
</dbReference>
<evidence type="ECO:0000256" key="3">
    <source>
        <dbReference type="ARBA" id="ARBA00022895"/>
    </source>
</evidence>
<proteinExistence type="inferred from homology"/>
<feature type="region of interest" description="Disordered" evidence="6">
    <location>
        <begin position="175"/>
        <end position="221"/>
    </location>
</feature>
<dbReference type="GeneID" id="54294730"/>
<dbReference type="SUPFAM" id="SSF52113">
    <property type="entry name" value="BRCT domain"/>
    <property type="match status" value="1"/>
</dbReference>
<dbReference type="InterPro" id="IPR036420">
    <property type="entry name" value="BRCT_dom_sf"/>
</dbReference>
<dbReference type="Proteomes" id="UP000799438">
    <property type="component" value="Unassembled WGS sequence"/>
</dbReference>
<dbReference type="RefSeq" id="XP_033395164.1">
    <property type="nucleotide sequence ID" value="XM_033537234.1"/>
</dbReference>
<feature type="compositionally biased region" description="Polar residues" evidence="6">
    <location>
        <begin position="209"/>
        <end position="221"/>
    </location>
</feature>
<keyword evidence="10" id="KW-1185">Reference proteome</keyword>
<evidence type="ECO:0000256" key="2">
    <source>
        <dbReference type="ARBA" id="ARBA00022454"/>
    </source>
</evidence>
<comment type="subunit">
    <text evidence="5">Homodimer.</text>
</comment>
<dbReference type="PANTHER" id="PTHR16466:SF6">
    <property type="entry name" value="TELOMERIC REPEAT-BINDING FACTOR 2-INTERACTING PROTEIN 1"/>
    <property type="match status" value="1"/>
</dbReference>
<evidence type="ECO:0000313" key="9">
    <source>
        <dbReference type="EMBL" id="KAF2139451.1"/>
    </source>
</evidence>
<dbReference type="InterPro" id="IPR015010">
    <property type="entry name" value="TERF2IP_Myb"/>
</dbReference>
<reference evidence="9" key="1">
    <citation type="journal article" date="2020" name="Stud. Mycol.">
        <title>101 Dothideomycetes genomes: a test case for predicting lifestyles and emergence of pathogens.</title>
        <authorList>
            <person name="Haridas S."/>
            <person name="Albert R."/>
            <person name="Binder M."/>
            <person name="Bloem J."/>
            <person name="Labutti K."/>
            <person name="Salamov A."/>
            <person name="Andreopoulos B."/>
            <person name="Baker S."/>
            <person name="Barry K."/>
            <person name="Bills G."/>
            <person name="Bluhm B."/>
            <person name="Cannon C."/>
            <person name="Castanera R."/>
            <person name="Culley D."/>
            <person name="Daum C."/>
            <person name="Ezra D."/>
            <person name="Gonzalez J."/>
            <person name="Henrissat B."/>
            <person name="Kuo A."/>
            <person name="Liang C."/>
            <person name="Lipzen A."/>
            <person name="Lutzoni F."/>
            <person name="Magnuson J."/>
            <person name="Mondo S."/>
            <person name="Nolan M."/>
            <person name="Ohm R."/>
            <person name="Pangilinan J."/>
            <person name="Park H.-J."/>
            <person name="Ramirez L."/>
            <person name="Alfaro M."/>
            <person name="Sun H."/>
            <person name="Tritt A."/>
            <person name="Yoshinaga Y."/>
            <person name="Zwiers L.-H."/>
            <person name="Turgeon B."/>
            <person name="Goodwin S."/>
            <person name="Spatafora J."/>
            <person name="Crous P."/>
            <person name="Grigoriev I."/>
        </authorList>
    </citation>
    <scope>NUCLEOTIDE SEQUENCE</scope>
    <source>
        <strain evidence="9">CBS 121167</strain>
    </source>
</reference>
<organism evidence="9 10">
    <name type="scientific">Aplosporella prunicola CBS 121167</name>
    <dbReference type="NCBI Taxonomy" id="1176127"/>
    <lineage>
        <taxon>Eukaryota</taxon>
        <taxon>Fungi</taxon>
        <taxon>Dikarya</taxon>
        <taxon>Ascomycota</taxon>
        <taxon>Pezizomycotina</taxon>
        <taxon>Dothideomycetes</taxon>
        <taxon>Dothideomycetes incertae sedis</taxon>
        <taxon>Botryosphaeriales</taxon>
        <taxon>Aplosporellaceae</taxon>
        <taxon>Aplosporella</taxon>
    </lineage>
</organism>
<sequence length="221" mass="25045">MSKTRLIVTTTNAEPPLKGDLFAGTKFWVAQRCPSRQDYIKKITYNGGTIVPLEKQADILIVDYLRKDLPVNGVSYRLIDDSLKDAEFKDVDDYICGPRHHVRDVGSMKPARAGRTPFTTEDDLQLYKWVKDAENQGARIKGNELYKQLEQKNPRHSFQSWRDRYLKVLSIKPPSSALVDANPPLSPPTSDPQAAPQNFPRPRNKRPRSTGSVNEKPSLSQ</sequence>
<dbReference type="CDD" id="cd11655">
    <property type="entry name" value="rap1_myb-like"/>
    <property type="match status" value="1"/>
</dbReference>
<evidence type="ECO:0000259" key="7">
    <source>
        <dbReference type="Pfam" id="PF08914"/>
    </source>
</evidence>
<evidence type="ECO:0000313" key="10">
    <source>
        <dbReference type="Proteomes" id="UP000799438"/>
    </source>
</evidence>